<protein>
    <submittedName>
        <fullName evidence="5">Peptidyl-prolyl cis-trans isomerase B (Cyclophilin B)</fullName>
        <ecNumber evidence="5">5.2.1.8</ecNumber>
    </submittedName>
</protein>
<keyword evidence="3" id="KW-0812">Transmembrane</keyword>
<dbReference type="Pfam" id="PF00160">
    <property type="entry name" value="Pro_isomerase"/>
    <property type="match status" value="1"/>
</dbReference>
<evidence type="ECO:0000256" key="1">
    <source>
        <dbReference type="ARBA" id="ARBA00002388"/>
    </source>
</evidence>
<keyword evidence="6" id="KW-1185">Reference proteome</keyword>
<evidence type="ECO:0000313" key="6">
    <source>
        <dbReference type="Proteomes" id="UP000517916"/>
    </source>
</evidence>
<dbReference type="PROSITE" id="PS50072">
    <property type="entry name" value="CSA_PPIASE_2"/>
    <property type="match status" value="1"/>
</dbReference>
<dbReference type="PANTHER" id="PTHR45625">
    <property type="entry name" value="PEPTIDYL-PROLYL CIS-TRANS ISOMERASE-RELATED"/>
    <property type="match status" value="1"/>
</dbReference>
<proteinExistence type="predicted"/>
<feature type="region of interest" description="Disordered" evidence="2">
    <location>
        <begin position="170"/>
        <end position="197"/>
    </location>
</feature>
<comment type="caution">
    <text evidence="5">The sequence shown here is derived from an EMBL/GenBank/DDBJ whole genome shotgun (WGS) entry which is preliminary data.</text>
</comment>
<feature type="compositionally biased region" description="Low complexity" evidence="2">
    <location>
        <begin position="58"/>
        <end position="70"/>
    </location>
</feature>
<evidence type="ECO:0000256" key="3">
    <source>
        <dbReference type="SAM" id="Phobius"/>
    </source>
</evidence>
<dbReference type="GO" id="GO:0003755">
    <property type="term" value="F:peptidyl-prolyl cis-trans isomerase activity"/>
    <property type="evidence" value="ECO:0007669"/>
    <property type="project" value="UniProtKB-EC"/>
</dbReference>
<feature type="region of interest" description="Disordered" evidence="2">
    <location>
        <begin position="58"/>
        <end position="110"/>
    </location>
</feature>
<organism evidence="5 6">
    <name type="scientific">Kutzneria viridogrisea</name>
    <dbReference type="NCBI Taxonomy" id="47990"/>
    <lineage>
        <taxon>Bacteria</taxon>
        <taxon>Bacillati</taxon>
        <taxon>Actinomycetota</taxon>
        <taxon>Actinomycetes</taxon>
        <taxon>Pseudonocardiales</taxon>
        <taxon>Pseudonocardiaceae</taxon>
        <taxon>Kutzneria</taxon>
    </lineage>
</organism>
<dbReference type="EMBL" id="JACJID010000002">
    <property type="protein sequence ID" value="MBA8925135.1"/>
    <property type="molecule type" value="Genomic_DNA"/>
</dbReference>
<keyword evidence="3" id="KW-0472">Membrane</keyword>
<sequence length="284" mass="29570">MPSNEQRREAAKRKLERQLVRRAQRARRRRVIGISVTLVVVLALGGGIWWLATLPPSSANAENSPSTTSAPPAKTSGGPCKYTETPDAPAVKEAGGLPQDPNPTPKTGTVALDLKTSAGDIPVTLDRAKAGCTVQSIEHLVKAKYYDNSPCHRETSGQLNVLQCGDPKGTGSGGPGYTIPDEKPTDLKPTTAEGAPAGTKLVTYPRGTIAMAKTQAPNSGGSQFFLVYKDSTLTPDYTVFGTVSEAGLATLDKIAGEGINPAPQNGQGDGAPKTPVTITQATIA</sequence>
<reference evidence="5 6" key="1">
    <citation type="submission" date="2020-08" db="EMBL/GenBank/DDBJ databases">
        <title>Genomic Encyclopedia of Archaeal and Bacterial Type Strains, Phase II (KMG-II): from individual species to whole genera.</title>
        <authorList>
            <person name="Goeker M."/>
        </authorList>
    </citation>
    <scope>NUCLEOTIDE SEQUENCE [LARGE SCALE GENOMIC DNA]</scope>
    <source>
        <strain evidence="5 6">DSM 43850</strain>
    </source>
</reference>
<feature type="region of interest" description="Disordered" evidence="2">
    <location>
        <begin position="261"/>
        <end position="284"/>
    </location>
</feature>
<evidence type="ECO:0000259" key="4">
    <source>
        <dbReference type="PROSITE" id="PS50072"/>
    </source>
</evidence>
<dbReference type="SUPFAM" id="SSF50891">
    <property type="entry name" value="Cyclophilin-like"/>
    <property type="match status" value="1"/>
</dbReference>
<comment type="function">
    <text evidence="1">PPIases accelerate the folding of proteins. It catalyzes the cis-trans isomerization of proline imidic peptide bonds in oligopeptides.</text>
</comment>
<feature type="transmembrane region" description="Helical" evidence="3">
    <location>
        <begin position="31"/>
        <end position="52"/>
    </location>
</feature>
<dbReference type="InterPro" id="IPR029000">
    <property type="entry name" value="Cyclophilin-like_dom_sf"/>
</dbReference>
<dbReference type="Proteomes" id="UP000517916">
    <property type="component" value="Unassembled WGS sequence"/>
</dbReference>
<gene>
    <name evidence="5" type="ORF">BC739_002334</name>
</gene>
<keyword evidence="5" id="KW-0413">Isomerase</keyword>
<evidence type="ECO:0000313" key="5">
    <source>
        <dbReference type="EMBL" id="MBA8925135.1"/>
    </source>
</evidence>
<dbReference type="InterPro" id="IPR044666">
    <property type="entry name" value="Cyclophilin_A-like"/>
</dbReference>
<dbReference type="InterPro" id="IPR002130">
    <property type="entry name" value="Cyclophilin-type_PPIase_dom"/>
</dbReference>
<dbReference type="RefSeq" id="WP_025359834.1">
    <property type="nucleotide sequence ID" value="NZ_BAAABQ010000006.1"/>
</dbReference>
<dbReference type="Gene3D" id="2.40.100.10">
    <property type="entry name" value="Cyclophilin-like"/>
    <property type="match status" value="1"/>
</dbReference>
<dbReference type="PANTHER" id="PTHR45625:SF3">
    <property type="entry name" value="PEPTIDYL-PROLYL CIS-TRANS ISOMERASE B-RELATED"/>
    <property type="match status" value="1"/>
</dbReference>
<evidence type="ECO:0000256" key="2">
    <source>
        <dbReference type="SAM" id="MobiDB-lite"/>
    </source>
</evidence>
<name>A0ABR6BE33_9PSEU</name>
<feature type="domain" description="PPIase cyclophilin-type" evidence="4">
    <location>
        <begin position="108"/>
        <end position="283"/>
    </location>
</feature>
<accession>A0ABR6BE33</accession>
<dbReference type="EC" id="5.2.1.8" evidence="5"/>
<keyword evidence="3" id="KW-1133">Transmembrane helix</keyword>